<evidence type="ECO:0000313" key="6">
    <source>
        <dbReference type="Proteomes" id="UP000887578"/>
    </source>
</evidence>
<dbReference type="PANTHER" id="PTHR21700:SF3">
    <property type="entry name" value="TRANSTHYRETIN-LIKE PROTEIN 5"/>
    <property type="match status" value="1"/>
</dbReference>
<dbReference type="GO" id="GO:0009986">
    <property type="term" value="C:cell surface"/>
    <property type="evidence" value="ECO:0007669"/>
    <property type="project" value="InterPro"/>
</dbReference>
<keyword evidence="6" id="KW-1185">Reference proteome</keyword>
<dbReference type="WBParaSite" id="PDA_v2.g26328.t1">
    <property type="protein sequence ID" value="PDA_v2.g26328.t1"/>
    <property type="gene ID" value="PDA_v2.g26328"/>
</dbReference>
<evidence type="ECO:0000256" key="2">
    <source>
        <dbReference type="ARBA" id="ARBA00010112"/>
    </source>
</evidence>
<dbReference type="GO" id="GO:0005576">
    <property type="term" value="C:extracellular region"/>
    <property type="evidence" value="ECO:0007669"/>
    <property type="project" value="UniProtKB-SubCell"/>
</dbReference>
<protein>
    <submittedName>
        <fullName evidence="7">Uncharacterized protein</fullName>
    </submittedName>
</protein>
<comment type="similarity">
    <text evidence="2">Belongs to the nematode transthyretin-like family.</text>
</comment>
<dbReference type="PANTHER" id="PTHR21700">
    <property type="entry name" value="TRANSTHYRETIN-LIKE FAMILY PROTEIN-RELATED"/>
    <property type="match status" value="1"/>
</dbReference>
<evidence type="ECO:0000256" key="5">
    <source>
        <dbReference type="SAM" id="SignalP"/>
    </source>
</evidence>
<evidence type="ECO:0000256" key="1">
    <source>
        <dbReference type="ARBA" id="ARBA00004613"/>
    </source>
</evidence>
<accession>A0A914QAU9</accession>
<evidence type="ECO:0000313" key="7">
    <source>
        <dbReference type="WBParaSite" id="PDA_v2.g26328.t1"/>
    </source>
</evidence>
<dbReference type="InterPro" id="IPR001534">
    <property type="entry name" value="Transthyretin-like"/>
</dbReference>
<feature type="chain" id="PRO_5037526259" evidence="5">
    <location>
        <begin position="20"/>
        <end position="141"/>
    </location>
</feature>
<dbReference type="InterPro" id="IPR038479">
    <property type="entry name" value="Transthyretin-like_sf"/>
</dbReference>
<keyword evidence="4 5" id="KW-0732">Signal</keyword>
<reference evidence="7" key="1">
    <citation type="submission" date="2022-11" db="UniProtKB">
        <authorList>
            <consortium name="WormBaseParasite"/>
        </authorList>
    </citation>
    <scope>IDENTIFICATION</scope>
</reference>
<dbReference type="Proteomes" id="UP000887578">
    <property type="component" value="Unplaced"/>
</dbReference>
<dbReference type="AlphaFoldDB" id="A0A914QAU9"/>
<keyword evidence="3" id="KW-0964">Secreted</keyword>
<sequence>MKFLIFVIFVSSFFIIGTAINTQSSGAKGILQCNNNPEANTIIKLFDDDSGIDDDDLMGSTRSNKDGKFEISGYEDELTPIDPKLIIYTDCNDGPKPCQRKITVKIPSVYITSGKIAKKIYDAGVIQLSGTFPGEERDCIN</sequence>
<dbReference type="Gene3D" id="2.60.40.3330">
    <property type="match status" value="1"/>
</dbReference>
<comment type="subcellular location">
    <subcellularLocation>
        <location evidence="1">Secreted</location>
    </subcellularLocation>
</comment>
<evidence type="ECO:0000256" key="4">
    <source>
        <dbReference type="ARBA" id="ARBA00022729"/>
    </source>
</evidence>
<feature type="signal peptide" evidence="5">
    <location>
        <begin position="1"/>
        <end position="19"/>
    </location>
</feature>
<proteinExistence type="inferred from homology"/>
<dbReference type="Pfam" id="PF01060">
    <property type="entry name" value="TTR-52"/>
    <property type="match status" value="1"/>
</dbReference>
<evidence type="ECO:0000256" key="3">
    <source>
        <dbReference type="ARBA" id="ARBA00022525"/>
    </source>
</evidence>
<name>A0A914QAU9_9BILA</name>
<organism evidence="6 7">
    <name type="scientific">Panagrolaimus davidi</name>
    <dbReference type="NCBI Taxonomy" id="227884"/>
    <lineage>
        <taxon>Eukaryota</taxon>
        <taxon>Metazoa</taxon>
        <taxon>Ecdysozoa</taxon>
        <taxon>Nematoda</taxon>
        <taxon>Chromadorea</taxon>
        <taxon>Rhabditida</taxon>
        <taxon>Tylenchina</taxon>
        <taxon>Panagrolaimomorpha</taxon>
        <taxon>Panagrolaimoidea</taxon>
        <taxon>Panagrolaimidae</taxon>
        <taxon>Panagrolaimus</taxon>
    </lineage>
</organism>